<proteinExistence type="predicted"/>
<sequence length="117" mass="13376">MSSSMVNNFQVKTPSIPSSSSQNLIISRERVSSYQIINDEAKSREFECLRIFQEYFTYAQSTHGQTDSHLSSSVSDHLKSGLKRYMEENPGRSLDGYIDLLEELQSMSKEKIESLQN</sequence>
<reference evidence="2" key="1">
    <citation type="journal article" date="2022" name="Mol. Ecol. Resour.">
        <title>The genomes of chicory, endive, great burdock and yacon provide insights into Asteraceae palaeo-polyploidization history and plant inulin production.</title>
        <authorList>
            <person name="Fan W."/>
            <person name="Wang S."/>
            <person name="Wang H."/>
            <person name="Wang A."/>
            <person name="Jiang F."/>
            <person name="Liu H."/>
            <person name="Zhao H."/>
            <person name="Xu D."/>
            <person name="Zhang Y."/>
        </authorList>
    </citation>
    <scope>NUCLEOTIDE SEQUENCE [LARGE SCALE GENOMIC DNA]</scope>
    <source>
        <strain evidence="2">cv. Niubang</strain>
    </source>
</reference>
<keyword evidence="2" id="KW-1185">Reference proteome</keyword>
<organism evidence="1 2">
    <name type="scientific">Arctium lappa</name>
    <name type="common">Greater burdock</name>
    <name type="synonym">Lappa major</name>
    <dbReference type="NCBI Taxonomy" id="4217"/>
    <lineage>
        <taxon>Eukaryota</taxon>
        <taxon>Viridiplantae</taxon>
        <taxon>Streptophyta</taxon>
        <taxon>Embryophyta</taxon>
        <taxon>Tracheophyta</taxon>
        <taxon>Spermatophyta</taxon>
        <taxon>Magnoliopsida</taxon>
        <taxon>eudicotyledons</taxon>
        <taxon>Gunneridae</taxon>
        <taxon>Pentapetalae</taxon>
        <taxon>asterids</taxon>
        <taxon>campanulids</taxon>
        <taxon>Asterales</taxon>
        <taxon>Asteraceae</taxon>
        <taxon>Carduoideae</taxon>
        <taxon>Cardueae</taxon>
        <taxon>Arctiinae</taxon>
        <taxon>Arctium</taxon>
    </lineage>
</organism>
<dbReference type="EMBL" id="CM042055">
    <property type="protein sequence ID" value="KAI3701905.1"/>
    <property type="molecule type" value="Genomic_DNA"/>
</dbReference>
<dbReference type="Proteomes" id="UP001055879">
    <property type="component" value="Linkage Group LG09"/>
</dbReference>
<name>A0ACB9A0J5_ARCLA</name>
<evidence type="ECO:0000313" key="1">
    <source>
        <dbReference type="EMBL" id="KAI3701905.1"/>
    </source>
</evidence>
<gene>
    <name evidence="1" type="ORF">L6452_27365</name>
</gene>
<protein>
    <submittedName>
        <fullName evidence="1">Uncharacterized protein</fullName>
    </submittedName>
</protein>
<reference evidence="1 2" key="2">
    <citation type="journal article" date="2022" name="Mol. Ecol. Resour.">
        <title>The genomes of chicory, endive, great burdock and yacon provide insights into Asteraceae paleo-polyploidization history and plant inulin production.</title>
        <authorList>
            <person name="Fan W."/>
            <person name="Wang S."/>
            <person name="Wang H."/>
            <person name="Wang A."/>
            <person name="Jiang F."/>
            <person name="Liu H."/>
            <person name="Zhao H."/>
            <person name="Xu D."/>
            <person name="Zhang Y."/>
        </authorList>
    </citation>
    <scope>NUCLEOTIDE SEQUENCE [LARGE SCALE GENOMIC DNA]</scope>
    <source>
        <strain evidence="2">cv. Niubang</strain>
    </source>
</reference>
<comment type="caution">
    <text evidence="1">The sequence shown here is derived from an EMBL/GenBank/DDBJ whole genome shotgun (WGS) entry which is preliminary data.</text>
</comment>
<accession>A0ACB9A0J5</accession>
<evidence type="ECO:0000313" key="2">
    <source>
        <dbReference type="Proteomes" id="UP001055879"/>
    </source>
</evidence>